<feature type="compositionally biased region" description="Basic and acidic residues" evidence="2">
    <location>
        <begin position="1801"/>
        <end position="1823"/>
    </location>
</feature>
<evidence type="ECO:0000313" key="7">
    <source>
        <dbReference type="RefSeq" id="XP_013416057.1"/>
    </source>
</evidence>
<feature type="compositionally biased region" description="Basic and acidic residues" evidence="2">
    <location>
        <begin position="1"/>
        <end position="11"/>
    </location>
</feature>
<feature type="region of interest" description="Disordered" evidence="2">
    <location>
        <begin position="1772"/>
        <end position="1909"/>
    </location>
</feature>
<feature type="compositionally biased region" description="Acidic residues" evidence="2">
    <location>
        <begin position="1827"/>
        <end position="1841"/>
    </location>
</feature>
<dbReference type="SUPFAM" id="SSF81593">
    <property type="entry name" value="Nucleotidyltransferase substrate binding subunit/domain"/>
    <property type="match status" value="1"/>
</dbReference>
<evidence type="ECO:0000256" key="2">
    <source>
        <dbReference type="SAM" id="MobiDB-lite"/>
    </source>
</evidence>
<evidence type="ECO:0000313" key="8">
    <source>
        <dbReference type="RefSeq" id="XP_013416065.1"/>
    </source>
</evidence>
<dbReference type="Pfam" id="PF05168">
    <property type="entry name" value="HEPN"/>
    <property type="match status" value="1"/>
</dbReference>
<dbReference type="OrthoDB" id="6160218at2759"/>
<dbReference type="InterPro" id="IPR036890">
    <property type="entry name" value="HATPase_C_sf"/>
</dbReference>
<feature type="compositionally biased region" description="Basic and acidic residues" evidence="2">
    <location>
        <begin position="1879"/>
        <end position="1909"/>
    </location>
</feature>
<feature type="compositionally biased region" description="Low complexity" evidence="2">
    <location>
        <begin position="1778"/>
        <end position="1792"/>
    </location>
</feature>
<evidence type="ECO:0000259" key="3">
    <source>
        <dbReference type="Pfam" id="PF05168"/>
    </source>
</evidence>
<dbReference type="STRING" id="7574.A0A1S3K0J5"/>
<dbReference type="Proteomes" id="UP000085678">
    <property type="component" value="Unplaced"/>
</dbReference>
<evidence type="ECO:0000256" key="1">
    <source>
        <dbReference type="SAM" id="Coils"/>
    </source>
</evidence>
<reference evidence="6 7" key="1">
    <citation type="submission" date="2025-04" db="UniProtKB">
        <authorList>
            <consortium name="RefSeq"/>
        </authorList>
    </citation>
    <scope>IDENTIFICATION</scope>
    <source>
        <tissue evidence="6 7">Gonads</tissue>
    </source>
</reference>
<dbReference type="NCBIfam" id="NF047352">
    <property type="entry name" value="P_loop_sacsin"/>
    <property type="match status" value="1"/>
</dbReference>
<feature type="coiled-coil region" evidence="1">
    <location>
        <begin position="1678"/>
        <end position="1705"/>
    </location>
</feature>
<dbReference type="RefSeq" id="XP_013416050.1">
    <property type="nucleotide sequence ID" value="XM_013560596.2"/>
</dbReference>
<gene>
    <name evidence="6 7 8" type="primary">LOC106177732</name>
</gene>
<dbReference type="KEGG" id="lak:106177732"/>
<feature type="domain" description="Sacsin/Nov" evidence="4">
    <location>
        <begin position="69"/>
        <end position="311"/>
    </location>
</feature>
<dbReference type="RefSeq" id="XP_013416057.1">
    <property type="nucleotide sequence ID" value="XM_013560603.2"/>
</dbReference>
<dbReference type="Pfam" id="PF25794">
    <property type="entry name" value="SACS"/>
    <property type="match status" value="1"/>
</dbReference>
<dbReference type="RefSeq" id="XP_013416065.1">
    <property type="nucleotide sequence ID" value="XM_013560611.2"/>
</dbReference>
<evidence type="ECO:0000313" key="6">
    <source>
        <dbReference type="RefSeq" id="XP_013416050.1"/>
    </source>
</evidence>
<feature type="region of interest" description="Disordered" evidence="2">
    <location>
        <begin position="1"/>
        <end position="42"/>
    </location>
</feature>
<dbReference type="Gene3D" id="1.10.287.110">
    <property type="entry name" value="DnaJ domain"/>
    <property type="match status" value="1"/>
</dbReference>
<dbReference type="InterPro" id="IPR058210">
    <property type="entry name" value="SACS/Nov_dom"/>
</dbReference>
<evidence type="ECO:0000313" key="5">
    <source>
        <dbReference type="Proteomes" id="UP000085678"/>
    </source>
</evidence>
<name>A0A1S3K0J5_LINAN</name>
<protein>
    <submittedName>
        <fullName evidence="6 7">Sacsin-like isoform X1</fullName>
    </submittedName>
</protein>
<sequence length="2065" mass="236015">MKDLEKYRSHESPVQGGDFSSDKQRLLQSGDVELNPGPGAMAPIRPIYDAANGEHEKRKPRFNRFGQHEPPTVRIKNIINQYVGDTKGIGLEEVVKELTQNADDAKASKVMFILDKRHLPTENVWDEWKPLQGPSLCVYNNAIFTDNDIEAIQKLGVGSKSSDPDKTGQFGIGFNVVYQMTDCPTLLSDGVNLCMFDPHLTYVPGANNGCPGGHVNFKEEPEFKTTWSDVIRGFLDEYVQQSGSTVFRFPLRTKEMNSKISNRHYDEDCLQEMQRDLETIEFRLLLHKCLLFTKTVDYIGVMVIHPDGNKEMVTEVKRKISAVDHREIKSSYQRLSTEIKALMEGRIGVGDITKNSITYNMVTEDEFNTTNWTVNQTFGFHGDFTEDESEFLNEFVGGSFSGKKFSPIAGLASRRDNEDLKGETFCFLQLPIENGLPVHVNGHFAIHSSRRSLWSNTAFGDWNRVLLHHVLVPAYCSFLRSITRQVDTRNVGEWYLRLFPHIEVATESYYQELVKDLYFCILHNNLPVIPLLRPSSVSNDARQKVEFFGPKDLYFVHGEDHNEDVEKSLMVLGVNICNFPEITERILAAKMKDIDFLTPRVATSCLKDAATRMGLPKPISATELRTVDNAKILLEYCLLEESNQDYHRLDGLPLCVTMTNQLKEFRRRSPVFLSLEYKTLLPYNQDLFIHEDLAPLLNVAQTYTNTPVRKLVVADIPNYIQATSPCVRDRAWLTLMWKFLRENTNRYNNRTVMVMMSDLPILPGSDGRFYKVSEGKNLVNLCNSSKDIQTIVRKMGLPTLDTTDLVDDDLTDQDISDMASPCVMDASHPEDILYMLTVYPFHSCEFSEDECETFLFFFKNDLESIRRSGVFLKTLRLLPIYETIEGDFRSIASAVSVAVLDDSIPTKGITGYMRSSDRVLLKEKKAYSDLYTALGISKKNTIDVYTDHVFPKFASIDKEMRQSHLECIRDSVLPMLLSFGTDQAKQMFTSELQKLPFIPYEGNLLLASNFYDLDMGILHLAGDLHPLPEEFCGPEWRELLRVAGLKTEIEAAELIKCAEAVSHMSEDMEEAQKFAQIVLSTAVLNEFDEDVLRQLSEIPFIPAVTIDYDDELISVCPPKQPEGFQKLSGSLQYESRQEHQLLQHDLLAWSVNPTLPQWAKIPDNLVDILGVQQVPSVADVTQHCIQLCEAVTDQLSDEALKELEKVLVHIYDFLLLKCDCNNPGCDTCKEMKALQTARCIVLNDGTIRVRPDQVVLNFPSDIDSDTLHPYLYARPMSLAKYDELFKRLGAVKSPKPNTYANVLNKLRTESGTNPLKTNQKQTASTAVYGLFASLQQDIESELTAGPLFLPSDKAVMVVSSQLIVNDNKMIAKKFKKKKYKYLCKLQSCNLPKHPREYINLLPDELRPKILSDMVQQMAVVRYRCMKGPTCPFMQEYRMRISQDAFGHVLMLMGHSPDPDRDDYEDNIERLKVMDFICFEKIDCYLCERGIPTELISTPKLVHHEVSDEGYMRLFIKHYDEYPGDADMVSAVADAIKTMLCANNAFSIDSGKIAKLLRCKIDHLDEFLVEEGLSTLDDDMMTRPRLGAFIDPEDHWMYSCDPDVRFQPKEYVAYMLPEYENEMIHARIIRECKRKEQPVDVSNMFREYIIDVGLENPLTAQSLDLYREVKRKSDNVAHQRALMRELSEAEEMYRRLKEGMEIEEQKRQVTRLLEEVFRDPMRYDERDKLRKRLFLKWHPDKAGGTLMATEVFKHLKAELDRLQKIYPVKEQAEGQGNMFNRPNPANFRFNFQRPEPPPEPSKPADKPAEPKPTPRSESAKDRPTSESAEPDESPSTATEDDTSSQRTATSPMEDGADDSPFSPGTDGEEFFDTQPSPTTETKEAEASETKTEMKEGIKIDAPPTDRLDPPKEWFRQAKRDLDCAKIMKQNHGYEWACTICYEVVRKMLVASILQKTEEENHHDLQMTRYLPKLLEKLRDLPGLPERLSDDISFLRKLNANYLFSFDLSLLDESKTISDNYTESLAQDIVETVEAMIEYMEEFNDFETFAASDKPKAKLVTSKSCSS</sequence>
<evidence type="ECO:0000259" key="4">
    <source>
        <dbReference type="Pfam" id="PF25794"/>
    </source>
</evidence>
<organism evidence="5 7">
    <name type="scientific">Lingula anatina</name>
    <name type="common">Brachiopod</name>
    <name type="synonym">Lingula unguis</name>
    <dbReference type="NCBI Taxonomy" id="7574"/>
    <lineage>
        <taxon>Eukaryota</taxon>
        <taxon>Metazoa</taxon>
        <taxon>Spiralia</taxon>
        <taxon>Lophotrochozoa</taxon>
        <taxon>Brachiopoda</taxon>
        <taxon>Linguliformea</taxon>
        <taxon>Lingulata</taxon>
        <taxon>Lingulida</taxon>
        <taxon>Linguloidea</taxon>
        <taxon>Lingulidae</taxon>
        <taxon>Lingula</taxon>
    </lineage>
</organism>
<dbReference type="Gene3D" id="1.20.120.330">
    <property type="entry name" value="Nucleotidyltransferases domain 2"/>
    <property type="match status" value="1"/>
</dbReference>
<proteinExistence type="predicted"/>
<dbReference type="PANTHER" id="PTHR46919:SF2">
    <property type="entry name" value="SACSIN"/>
    <property type="match status" value="1"/>
</dbReference>
<dbReference type="InterPro" id="IPR036869">
    <property type="entry name" value="J_dom_sf"/>
</dbReference>
<dbReference type="PANTHER" id="PTHR46919">
    <property type="entry name" value="ZINC FINGER, C3HC4 TYPE (RING FINGER) FAMILY PROTEIN"/>
    <property type="match status" value="1"/>
</dbReference>
<dbReference type="GeneID" id="106177732"/>
<accession>A0A1S3K0J5</accession>
<dbReference type="InterPro" id="IPR007842">
    <property type="entry name" value="HEPN_dom"/>
</dbReference>
<keyword evidence="5" id="KW-1185">Reference proteome</keyword>
<feature type="domain" description="HEPN" evidence="3">
    <location>
        <begin position="1910"/>
        <end position="2040"/>
    </location>
</feature>
<keyword evidence="1" id="KW-0175">Coiled coil</keyword>
<dbReference type="SUPFAM" id="SSF55874">
    <property type="entry name" value="ATPase domain of HSP90 chaperone/DNA topoisomerase II/histidine kinase"/>
    <property type="match status" value="1"/>
</dbReference>